<dbReference type="RefSeq" id="XP_031874347.1">
    <property type="nucleotide sequence ID" value="XM_032010293.1"/>
</dbReference>
<evidence type="ECO:0000256" key="2">
    <source>
        <dbReference type="SAM" id="Phobius"/>
    </source>
</evidence>
<dbReference type="EMBL" id="NPIC01000001">
    <property type="protein sequence ID" value="RDL41691.1"/>
    <property type="molecule type" value="Genomic_DNA"/>
</dbReference>
<keyword evidence="2" id="KW-0812">Transmembrane</keyword>
<dbReference type="Proteomes" id="UP000254866">
    <property type="component" value="Unassembled WGS sequence"/>
</dbReference>
<evidence type="ECO:0000256" key="1">
    <source>
        <dbReference type="SAM" id="MobiDB-lite"/>
    </source>
</evidence>
<evidence type="ECO:0000313" key="3">
    <source>
        <dbReference type="EMBL" id="RDL41691.1"/>
    </source>
</evidence>
<organism evidence="3 4">
    <name type="scientific">Venustampulla echinocandica</name>
    <dbReference type="NCBI Taxonomy" id="2656787"/>
    <lineage>
        <taxon>Eukaryota</taxon>
        <taxon>Fungi</taxon>
        <taxon>Dikarya</taxon>
        <taxon>Ascomycota</taxon>
        <taxon>Pezizomycotina</taxon>
        <taxon>Leotiomycetes</taxon>
        <taxon>Helotiales</taxon>
        <taxon>Pleuroascaceae</taxon>
        <taxon>Venustampulla</taxon>
    </lineage>
</organism>
<keyword evidence="4" id="KW-1185">Reference proteome</keyword>
<protein>
    <submittedName>
        <fullName evidence="3">Uncharacterized protein</fullName>
    </submittedName>
</protein>
<feature type="transmembrane region" description="Helical" evidence="2">
    <location>
        <begin position="52"/>
        <end position="75"/>
    </location>
</feature>
<comment type="caution">
    <text evidence="3">The sequence shown here is derived from an EMBL/GenBank/DDBJ whole genome shotgun (WGS) entry which is preliminary data.</text>
</comment>
<proteinExistence type="predicted"/>
<name>A0A370U1Q2_9HELO</name>
<reference evidence="3 4" key="1">
    <citation type="journal article" date="2018" name="IMA Fungus">
        <title>IMA Genome-F 9: Draft genome sequence of Annulohypoxylon stygium, Aspergillus mulundensis, Berkeleyomyces basicola (syn. Thielaviopsis basicola), Ceratocystis smalleyi, two Cercospora beticola strains, Coleophoma cylindrospora, Fusarium fracticaudum, Phialophora cf. hyalina, and Morchella septimelata.</title>
        <authorList>
            <person name="Wingfield B.D."/>
            <person name="Bills G.F."/>
            <person name="Dong Y."/>
            <person name="Huang W."/>
            <person name="Nel W.J."/>
            <person name="Swalarsk-Parry B.S."/>
            <person name="Vaghefi N."/>
            <person name="Wilken P.M."/>
            <person name="An Z."/>
            <person name="de Beer Z.W."/>
            <person name="De Vos L."/>
            <person name="Chen L."/>
            <person name="Duong T.A."/>
            <person name="Gao Y."/>
            <person name="Hammerbacher A."/>
            <person name="Kikkert J.R."/>
            <person name="Li Y."/>
            <person name="Li H."/>
            <person name="Li K."/>
            <person name="Li Q."/>
            <person name="Liu X."/>
            <person name="Ma X."/>
            <person name="Naidoo K."/>
            <person name="Pethybridge S.J."/>
            <person name="Sun J."/>
            <person name="Steenkamp E.T."/>
            <person name="van der Nest M.A."/>
            <person name="van Wyk S."/>
            <person name="Wingfield M.J."/>
            <person name="Xiong C."/>
            <person name="Yue Q."/>
            <person name="Zhang X."/>
        </authorList>
    </citation>
    <scope>NUCLEOTIDE SEQUENCE [LARGE SCALE GENOMIC DNA]</scope>
    <source>
        <strain evidence="3 4">BP 5553</strain>
    </source>
</reference>
<accession>A0A370U1Q2</accession>
<feature type="transmembrane region" description="Helical" evidence="2">
    <location>
        <begin position="103"/>
        <end position="125"/>
    </location>
</feature>
<sequence length="133" mass="14400">MPDADEGYKCNESRKEHGSVTRSGLPIPSQLKKKGMEFPPNSFMTVADKRHALIAIYMIYWLGLLGYAATVRVLAAPGNVGSRALGYIDRAQDIENYCIATTAFLITSCIGALAIVGVPMSAVAIDKRRFSMG</sequence>
<dbReference type="AlphaFoldDB" id="A0A370U1Q2"/>
<gene>
    <name evidence="3" type="ORF">BP5553_01670</name>
</gene>
<dbReference type="OrthoDB" id="5423420at2759"/>
<evidence type="ECO:0000313" key="4">
    <source>
        <dbReference type="Proteomes" id="UP000254866"/>
    </source>
</evidence>
<keyword evidence="2" id="KW-1133">Transmembrane helix</keyword>
<keyword evidence="2" id="KW-0472">Membrane</keyword>
<dbReference type="GeneID" id="43594519"/>
<feature type="compositionally biased region" description="Basic and acidic residues" evidence="1">
    <location>
        <begin position="1"/>
        <end position="19"/>
    </location>
</feature>
<feature type="region of interest" description="Disordered" evidence="1">
    <location>
        <begin position="1"/>
        <end position="33"/>
    </location>
</feature>